<dbReference type="InterPro" id="IPR050194">
    <property type="entry name" value="Glycosyltransferase_grp1"/>
</dbReference>
<sequence length="374" mass="42623">MRILHFFKTYYPDAFGGIQQVIYQLAEGAVQAGAYVDVLTLSAKNPKQIYDIANHTVHTAKQDIYVASTGISWSAITQFKELAAQADVIHYHFPWPYMDLVHQLVRPNKPCVVSYHSDIVKQKYLLQLYQPLMMHFLRKVDAVVAAAPNYVQTSSVLQSLDREIEVIPYGLDEKSYSQPALRTLSMWKAKLPEKFYLFIGFLRYYKGLFFLLEALEELDYPLVVIGEGPCELELKQQAEKLQLKNIHFVGPVPDEDKNALLTLCYAVVFPSHLRSEAFGMTLLEAAMYGKAMISCEIGTGTTYINIHGETGLAAEPANSASLRAAMQQLWCDPQMAVQMGINARKRFEENFTAQVMNQRYMQLYQRLINDHKTR</sequence>
<proteinExistence type="predicted"/>
<feature type="domain" description="Glycosyltransferase subfamily 4-like N-terminal" evidence="2">
    <location>
        <begin position="15"/>
        <end position="173"/>
    </location>
</feature>
<gene>
    <name evidence="3" type="primary">gt5</name>
</gene>
<dbReference type="Gene3D" id="3.40.50.2000">
    <property type="entry name" value="Glycogen Phosphorylase B"/>
    <property type="match status" value="2"/>
</dbReference>
<feature type="domain" description="Glycosyl transferase family 1" evidence="1">
    <location>
        <begin position="191"/>
        <end position="346"/>
    </location>
</feature>
<dbReference type="PANTHER" id="PTHR45947">
    <property type="entry name" value="SULFOQUINOVOSYL TRANSFERASE SQD2"/>
    <property type="match status" value="1"/>
</dbReference>
<dbReference type="PANTHER" id="PTHR45947:SF13">
    <property type="entry name" value="TRANSFERASE"/>
    <property type="match status" value="1"/>
</dbReference>
<name>A0A346AC93_AERHY</name>
<evidence type="ECO:0000259" key="2">
    <source>
        <dbReference type="Pfam" id="PF13439"/>
    </source>
</evidence>
<organism evidence="3">
    <name type="scientific">Aeromonas hydrophila</name>
    <dbReference type="NCBI Taxonomy" id="644"/>
    <lineage>
        <taxon>Bacteria</taxon>
        <taxon>Pseudomonadati</taxon>
        <taxon>Pseudomonadota</taxon>
        <taxon>Gammaproteobacteria</taxon>
        <taxon>Aeromonadales</taxon>
        <taxon>Aeromonadaceae</taxon>
        <taxon>Aeromonas</taxon>
    </lineage>
</organism>
<dbReference type="InterPro" id="IPR028098">
    <property type="entry name" value="Glyco_trans_4-like_N"/>
</dbReference>
<dbReference type="CDD" id="cd03795">
    <property type="entry name" value="GT4_WfcD-like"/>
    <property type="match status" value="1"/>
</dbReference>
<dbReference type="InterPro" id="IPR001296">
    <property type="entry name" value="Glyco_trans_1"/>
</dbReference>
<dbReference type="GO" id="GO:0016757">
    <property type="term" value="F:glycosyltransferase activity"/>
    <property type="evidence" value="ECO:0007669"/>
    <property type="project" value="InterPro"/>
</dbReference>
<accession>A0A346AC93</accession>
<evidence type="ECO:0000259" key="1">
    <source>
        <dbReference type="Pfam" id="PF00534"/>
    </source>
</evidence>
<evidence type="ECO:0000313" key="3">
    <source>
        <dbReference type="EMBL" id="AXL04855.1"/>
    </source>
</evidence>
<dbReference type="Pfam" id="PF13439">
    <property type="entry name" value="Glyco_transf_4"/>
    <property type="match status" value="1"/>
</dbReference>
<dbReference type="Pfam" id="PF00534">
    <property type="entry name" value="Glycos_transf_1"/>
    <property type="match status" value="1"/>
</dbReference>
<protein>
    <submittedName>
        <fullName evidence="3">Glycosyltransferase</fullName>
    </submittedName>
</protein>
<dbReference type="SUPFAM" id="SSF53756">
    <property type="entry name" value="UDP-Glycosyltransferase/glycogen phosphorylase"/>
    <property type="match status" value="1"/>
</dbReference>
<keyword evidence="3" id="KW-0808">Transferase</keyword>
<reference evidence="3" key="1">
    <citation type="submission" date="2018-06" db="EMBL/GenBank/DDBJ databases">
        <title>Genetic diversity of the Aeromonas Hydrophila O antigens and development of a suspension array for serotype detection.</title>
        <authorList>
            <person name="Cao H."/>
            <person name="Liu B."/>
        </authorList>
    </citation>
    <scope>NUCLEOTIDE SEQUENCE</scope>
    <source>
        <strain evidence="3">G5372</strain>
    </source>
</reference>
<dbReference type="AlphaFoldDB" id="A0A346AC93"/>
<dbReference type="EMBL" id="MH449675">
    <property type="protein sequence ID" value="AXL04855.1"/>
    <property type="molecule type" value="Genomic_DNA"/>
</dbReference>